<keyword evidence="3" id="KW-1185">Reference proteome</keyword>
<feature type="compositionally biased region" description="Acidic residues" evidence="1">
    <location>
        <begin position="68"/>
        <end position="87"/>
    </location>
</feature>
<accession>A0AAE4B410</accession>
<evidence type="ECO:0000256" key="1">
    <source>
        <dbReference type="SAM" id="MobiDB-lite"/>
    </source>
</evidence>
<gene>
    <name evidence="2" type="ORF">J2S42_007487</name>
</gene>
<dbReference type="EMBL" id="JAUSUZ010000001">
    <property type="protein sequence ID" value="MDQ0370818.1"/>
    <property type="molecule type" value="Genomic_DNA"/>
</dbReference>
<evidence type="ECO:0000313" key="2">
    <source>
        <dbReference type="EMBL" id="MDQ0370818.1"/>
    </source>
</evidence>
<dbReference type="AlphaFoldDB" id="A0AAE4B410"/>
<sequence length="217" mass="24745">MSEHLIEDLVEDSVRTLDRHHAEDDDRVRDWLVALYAFQRTHDCSLTQGRVLDVLLRHRHSYRFPIAEIDDPGEDDPDDDDLDGLDDEYADDDFVYPEAGGARWRRLVDEGRLHGADAAPPRPVRLLDVVLAVSEAAERDGDRELIALWYALGPTTIMETLTPTVEEMDESPALRRLREIVGRTGALSVPLPDGYRPSDEDLAAWGEEAEVWWYRVT</sequence>
<proteinExistence type="predicted"/>
<comment type="caution">
    <text evidence="2">The sequence shown here is derived from an EMBL/GenBank/DDBJ whole genome shotgun (WGS) entry which is preliminary data.</text>
</comment>
<reference evidence="2 3" key="1">
    <citation type="submission" date="2023-07" db="EMBL/GenBank/DDBJ databases">
        <title>Sequencing the genomes of 1000 actinobacteria strains.</title>
        <authorList>
            <person name="Klenk H.-P."/>
        </authorList>
    </citation>
    <scope>NUCLEOTIDE SEQUENCE [LARGE SCALE GENOMIC DNA]</scope>
    <source>
        <strain evidence="2 3">DSM 44709</strain>
    </source>
</reference>
<organism evidence="2 3">
    <name type="scientific">Catenuloplanes indicus</name>
    <dbReference type="NCBI Taxonomy" id="137267"/>
    <lineage>
        <taxon>Bacteria</taxon>
        <taxon>Bacillati</taxon>
        <taxon>Actinomycetota</taxon>
        <taxon>Actinomycetes</taxon>
        <taxon>Micromonosporales</taxon>
        <taxon>Micromonosporaceae</taxon>
        <taxon>Catenuloplanes</taxon>
    </lineage>
</organism>
<dbReference type="RefSeq" id="WP_307247085.1">
    <property type="nucleotide sequence ID" value="NZ_JAUSUZ010000001.1"/>
</dbReference>
<evidence type="ECO:0000313" key="3">
    <source>
        <dbReference type="Proteomes" id="UP001240236"/>
    </source>
</evidence>
<feature type="region of interest" description="Disordered" evidence="1">
    <location>
        <begin position="67"/>
        <end position="87"/>
    </location>
</feature>
<dbReference type="Proteomes" id="UP001240236">
    <property type="component" value="Unassembled WGS sequence"/>
</dbReference>
<name>A0AAE4B410_9ACTN</name>
<protein>
    <submittedName>
        <fullName evidence="2">Uncharacterized protein</fullName>
    </submittedName>
</protein>